<keyword evidence="2" id="KW-1185">Reference proteome</keyword>
<evidence type="ECO:0000313" key="1">
    <source>
        <dbReference type="EMBL" id="TYP86872.1"/>
    </source>
</evidence>
<accession>A0A5S5CWG2</accession>
<sequence>MSTSTDFEYFTADGEYELETALGLAGPPAASSPALLMEHLGALAANAESEAEAEAFLGALVPLATRLAPAIARATPQLVRGVAKVGRQLWRNPSTRRLVAAVPQVVQRTAADLARQHGRGAPLTTQAATRSLAKQVANVLDDPAKRRRAVQRCRALDRRWHATRKNAGGVPAPGSRRCTCR</sequence>
<dbReference type="RefSeq" id="WP_166533682.1">
    <property type="nucleotide sequence ID" value="NZ_VNHW01000008.1"/>
</dbReference>
<dbReference type="AlphaFoldDB" id="A0A5S5CWG2"/>
<organism evidence="1 2">
    <name type="scientific">Blastococcus xanthinilyticus</name>
    <dbReference type="NCBI Taxonomy" id="1564164"/>
    <lineage>
        <taxon>Bacteria</taxon>
        <taxon>Bacillati</taxon>
        <taxon>Actinomycetota</taxon>
        <taxon>Actinomycetes</taxon>
        <taxon>Geodermatophilales</taxon>
        <taxon>Geodermatophilaceae</taxon>
        <taxon>Blastococcus</taxon>
    </lineage>
</organism>
<protein>
    <submittedName>
        <fullName evidence="1">Uncharacterized protein</fullName>
    </submittedName>
</protein>
<reference evidence="1 2" key="1">
    <citation type="submission" date="2019-07" db="EMBL/GenBank/DDBJ databases">
        <title>Genomic Encyclopedia of Archaeal and Bacterial Type Strains, Phase II (KMG-II): from individual species to whole genera.</title>
        <authorList>
            <person name="Goeker M."/>
        </authorList>
    </citation>
    <scope>NUCLEOTIDE SEQUENCE [LARGE SCALE GENOMIC DNA]</scope>
    <source>
        <strain evidence="1 2">DSM 46842</strain>
    </source>
</reference>
<proteinExistence type="predicted"/>
<gene>
    <name evidence="1" type="ORF">BD833_108157</name>
</gene>
<comment type="caution">
    <text evidence="1">The sequence shown here is derived from an EMBL/GenBank/DDBJ whole genome shotgun (WGS) entry which is preliminary data.</text>
</comment>
<evidence type="ECO:0000313" key="2">
    <source>
        <dbReference type="Proteomes" id="UP000322499"/>
    </source>
</evidence>
<dbReference type="EMBL" id="VNHW01000008">
    <property type="protein sequence ID" value="TYP86872.1"/>
    <property type="molecule type" value="Genomic_DNA"/>
</dbReference>
<name>A0A5S5CWG2_9ACTN</name>
<dbReference type="Proteomes" id="UP000322499">
    <property type="component" value="Unassembled WGS sequence"/>
</dbReference>